<dbReference type="Proteomes" id="UP000188243">
    <property type="component" value="Chromosome"/>
</dbReference>
<dbReference type="Pfam" id="PF03846">
    <property type="entry name" value="SulA"/>
    <property type="match status" value="1"/>
</dbReference>
<evidence type="ECO:0000313" key="1">
    <source>
        <dbReference type="EMBL" id="AQQ00973.1"/>
    </source>
</evidence>
<protein>
    <recommendedName>
        <fullName evidence="3">Cell division inhibitor SulA</fullName>
    </recommendedName>
</protein>
<dbReference type="SUPFAM" id="SSF52540">
    <property type="entry name" value="P-loop containing nucleoside triphosphate hydrolases"/>
    <property type="match status" value="1"/>
</dbReference>
<sequence length="147" mass="16670">MLQPITIRTVKSYQQDDKSDCVNLIQIEDEISATFELLKVLHQYNNLNAWTLLIAPDNVPSKALLDSCSIDTSKLLVIRQKHLVNLEYVLNSALHNGNFSAVITWTDIVNNQLLNSLSLDLSKTRTKLYCFTNNIQITKIPHSQQAC</sequence>
<dbReference type="EMBL" id="CP019628">
    <property type="protein sequence ID" value="AQQ00973.1"/>
    <property type="molecule type" value="Genomic_DNA"/>
</dbReference>
<dbReference type="AlphaFoldDB" id="A0A1Q2H0V3"/>
<gene>
    <name evidence="1" type="ORF">B0W48_15080</name>
</gene>
<proteinExistence type="predicted"/>
<accession>A0A1Q2H0V3</accession>
<dbReference type="KEGG" id="paln:B0W48_15080"/>
<dbReference type="STRING" id="247523.B0W48_15080"/>
<dbReference type="GO" id="GO:0051782">
    <property type="term" value="P:negative regulation of cell division"/>
    <property type="evidence" value="ECO:0007669"/>
    <property type="project" value="InterPro"/>
</dbReference>
<dbReference type="InterPro" id="IPR027417">
    <property type="entry name" value="P-loop_NTPase"/>
</dbReference>
<organism evidence="1 2">
    <name type="scientific">Pseudoalteromonas aliena</name>
    <dbReference type="NCBI Taxonomy" id="247523"/>
    <lineage>
        <taxon>Bacteria</taxon>
        <taxon>Pseudomonadati</taxon>
        <taxon>Pseudomonadota</taxon>
        <taxon>Gammaproteobacteria</taxon>
        <taxon>Alteromonadales</taxon>
        <taxon>Pseudoalteromonadaceae</taxon>
        <taxon>Pseudoalteromonas</taxon>
    </lineage>
</organism>
<name>A0A1Q2H0V3_9GAMM</name>
<dbReference type="Gene3D" id="3.40.50.300">
    <property type="entry name" value="P-loop containing nucleotide triphosphate hydrolases"/>
    <property type="match status" value="1"/>
</dbReference>
<dbReference type="GO" id="GO:0009432">
    <property type="term" value="P:SOS response"/>
    <property type="evidence" value="ECO:0007669"/>
    <property type="project" value="InterPro"/>
</dbReference>
<dbReference type="InterPro" id="IPR004596">
    <property type="entry name" value="Cell_div_suppressor_SulA"/>
</dbReference>
<evidence type="ECO:0008006" key="3">
    <source>
        <dbReference type="Google" id="ProtNLM"/>
    </source>
</evidence>
<dbReference type="RefSeq" id="WP_077537637.1">
    <property type="nucleotide sequence ID" value="NZ_CP019628.1"/>
</dbReference>
<reference evidence="1 2" key="1">
    <citation type="submission" date="2017-02" db="EMBL/GenBank/DDBJ databases">
        <title>Complete genome sequence of the cold-active Pseudoalteromonas aliena strain EH1 isolated from Arctic seawater.</title>
        <authorList>
            <person name="Kim E."/>
            <person name="Heo E."/>
            <person name="Kim H."/>
            <person name="Kim D."/>
        </authorList>
    </citation>
    <scope>NUCLEOTIDE SEQUENCE [LARGE SCALE GENOMIC DNA]</scope>
    <source>
        <strain evidence="1 2">EH1</strain>
    </source>
</reference>
<evidence type="ECO:0000313" key="2">
    <source>
        <dbReference type="Proteomes" id="UP000188243"/>
    </source>
</evidence>